<protein>
    <submittedName>
        <fullName evidence="1 2">Uncharacterized protein</fullName>
    </submittedName>
</protein>
<dbReference type="EnsemblProtists" id="EKX36615">
    <property type="protein sequence ID" value="EKX36615"/>
    <property type="gene ID" value="GUITHDRAFT_145577"/>
</dbReference>
<dbReference type="EMBL" id="JH993070">
    <property type="protein sequence ID" value="EKX36615.1"/>
    <property type="molecule type" value="Genomic_DNA"/>
</dbReference>
<dbReference type="HOGENOM" id="CLU_2031115_0_0_1"/>
<organism evidence="1">
    <name type="scientific">Guillardia theta (strain CCMP2712)</name>
    <name type="common">Cryptophyte</name>
    <dbReference type="NCBI Taxonomy" id="905079"/>
    <lineage>
        <taxon>Eukaryota</taxon>
        <taxon>Cryptophyceae</taxon>
        <taxon>Pyrenomonadales</taxon>
        <taxon>Geminigeraceae</taxon>
        <taxon>Guillardia</taxon>
    </lineage>
</organism>
<accession>L1ILE0</accession>
<keyword evidence="3" id="KW-1185">Reference proteome</keyword>
<dbReference type="Proteomes" id="UP000011087">
    <property type="component" value="Unassembled WGS sequence"/>
</dbReference>
<reference evidence="1 3" key="1">
    <citation type="journal article" date="2012" name="Nature">
        <title>Algal genomes reveal evolutionary mosaicism and the fate of nucleomorphs.</title>
        <authorList>
            <consortium name="DOE Joint Genome Institute"/>
            <person name="Curtis B.A."/>
            <person name="Tanifuji G."/>
            <person name="Burki F."/>
            <person name="Gruber A."/>
            <person name="Irimia M."/>
            <person name="Maruyama S."/>
            <person name="Arias M.C."/>
            <person name="Ball S.G."/>
            <person name="Gile G.H."/>
            <person name="Hirakawa Y."/>
            <person name="Hopkins J.F."/>
            <person name="Kuo A."/>
            <person name="Rensing S.A."/>
            <person name="Schmutz J."/>
            <person name="Symeonidi A."/>
            <person name="Elias M."/>
            <person name="Eveleigh R.J."/>
            <person name="Herman E.K."/>
            <person name="Klute M.J."/>
            <person name="Nakayama T."/>
            <person name="Obornik M."/>
            <person name="Reyes-Prieto A."/>
            <person name="Armbrust E.V."/>
            <person name="Aves S.J."/>
            <person name="Beiko R.G."/>
            <person name="Coutinho P."/>
            <person name="Dacks J.B."/>
            <person name="Durnford D.G."/>
            <person name="Fast N.M."/>
            <person name="Green B.R."/>
            <person name="Grisdale C.J."/>
            <person name="Hempel F."/>
            <person name="Henrissat B."/>
            <person name="Hoppner M.P."/>
            <person name="Ishida K."/>
            <person name="Kim E."/>
            <person name="Koreny L."/>
            <person name="Kroth P.G."/>
            <person name="Liu Y."/>
            <person name="Malik S.B."/>
            <person name="Maier U.G."/>
            <person name="McRose D."/>
            <person name="Mock T."/>
            <person name="Neilson J.A."/>
            <person name="Onodera N.T."/>
            <person name="Poole A.M."/>
            <person name="Pritham E.J."/>
            <person name="Richards T.A."/>
            <person name="Rocap G."/>
            <person name="Roy S.W."/>
            <person name="Sarai C."/>
            <person name="Schaack S."/>
            <person name="Shirato S."/>
            <person name="Slamovits C.H."/>
            <person name="Spencer D.F."/>
            <person name="Suzuki S."/>
            <person name="Worden A.Z."/>
            <person name="Zauner S."/>
            <person name="Barry K."/>
            <person name="Bell C."/>
            <person name="Bharti A.K."/>
            <person name="Crow J.A."/>
            <person name="Grimwood J."/>
            <person name="Kramer R."/>
            <person name="Lindquist E."/>
            <person name="Lucas S."/>
            <person name="Salamov A."/>
            <person name="McFadden G.I."/>
            <person name="Lane C.E."/>
            <person name="Keeling P.J."/>
            <person name="Gray M.W."/>
            <person name="Grigoriev I.V."/>
            <person name="Archibald J.M."/>
        </authorList>
    </citation>
    <scope>NUCLEOTIDE SEQUENCE</scope>
    <source>
        <strain evidence="1 3">CCMP2712</strain>
    </source>
</reference>
<dbReference type="PaxDb" id="55529-EKX36615"/>
<sequence length="122" mass="13319">MSSLPPSLLADSSHSPPCSAAALEAWQHQPSFRELSLHNDGGEHWAFEADMDVLSSRMDLLSTNSSPRSTNKSDHVDWADPPAMSLGAFRERQLKALAYCIDLLSQDDPPTVYGATGDKLHL</sequence>
<proteinExistence type="predicted"/>
<dbReference type="RefSeq" id="XP_005823595.1">
    <property type="nucleotide sequence ID" value="XM_005823538.1"/>
</dbReference>
<dbReference type="GeneID" id="17293406"/>
<dbReference type="KEGG" id="gtt:GUITHDRAFT_145577"/>
<name>L1ILE0_GUITC</name>
<reference evidence="3" key="2">
    <citation type="submission" date="2012-11" db="EMBL/GenBank/DDBJ databases">
        <authorList>
            <person name="Kuo A."/>
            <person name="Curtis B.A."/>
            <person name="Tanifuji G."/>
            <person name="Burki F."/>
            <person name="Gruber A."/>
            <person name="Irimia M."/>
            <person name="Maruyama S."/>
            <person name="Arias M.C."/>
            <person name="Ball S.G."/>
            <person name="Gile G.H."/>
            <person name="Hirakawa Y."/>
            <person name="Hopkins J.F."/>
            <person name="Rensing S.A."/>
            <person name="Schmutz J."/>
            <person name="Symeonidi A."/>
            <person name="Elias M."/>
            <person name="Eveleigh R.J."/>
            <person name="Herman E.K."/>
            <person name="Klute M.J."/>
            <person name="Nakayama T."/>
            <person name="Obornik M."/>
            <person name="Reyes-Prieto A."/>
            <person name="Armbrust E.V."/>
            <person name="Aves S.J."/>
            <person name="Beiko R.G."/>
            <person name="Coutinho P."/>
            <person name="Dacks J.B."/>
            <person name="Durnford D.G."/>
            <person name="Fast N.M."/>
            <person name="Green B.R."/>
            <person name="Grisdale C."/>
            <person name="Hempe F."/>
            <person name="Henrissat B."/>
            <person name="Hoppner M.P."/>
            <person name="Ishida K.-I."/>
            <person name="Kim E."/>
            <person name="Koreny L."/>
            <person name="Kroth P.G."/>
            <person name="Liu Y."/>
            <person name="Malik S.-B."/>
            <person name="Maier U.G."/>
            <person name="McRose D."/>
            <person name="Mock T."/>
            <person name="Neilson J.A."/>
            <person name="Onodera N.T."/>
            <person name="Poole A.M."/>
            <person name="Pritham E.J."/>
            <person name="Richards T.A."/>
            <person name="Rocap G."/>
            <person name="Roy S.W."/>
            <person name="Sarai C."/>
            <person name="Schaack S."/>
            <person name="Shirato S."/>
            <person name="Slamovits C.H."/>
            <person name="Spencer D.F."/>
            <person name="Suzuki S."/>
            <person name="Worden A.Z."/>
            <person name="Zauner S."/>
            <person name="Barry K."/>
            <person name="Bell C."/>
            <person name="Bharti A.K."/>
            <person name="Crow J.A."/>
            <person name="Grimwood J."/>
            <person name="Kramer R."/>
            <person name="Lindquist E."/>
            <person name="Lucas S."/>
            <person name="Salamov A."/>
            <person name="McFadden G.I."/>
            <person name="Lane C.E."/>
            <person name="Keeling P.J."/>
            <person name="Gray M.W."/>
            <person name="Grigoriev I.V."/>
            <person name="Archibald J.M."/>
        </authorList>
    </citation>
    <scope>NUCLEOTIDE SEQUENCE</scope>
    <source>
        <strain evidence="3">CCMP2712</strain>
    </source>
</reference>
<dbReference type="AlphaFoldDB" id="L1ILE0"/>
<evidence type="ECO:0000313" key="3">
    <source>
        <dbReference type="Proteomes" id="UP000011087"/>
    </source>
</evidence>
<evidence type="ECO:0000313" key="2">
    <source>
        <dbReference type="EnsemblProtists" id="EKX36615"/>
    </source>
</evidence>
<evidence type="ECO:0000313" key="1">
    <source>
        <dbReference type="EMBL" id="EKX36615.1"/>
    </source>
</evidence>
<gene>
    <name evidence="1" type="ORF">GUITHDRAFT_145577</name>
</gene>
<reference evidence="2" key="3">
    <citation type="submission" date="2015-06" db="UniProtKB">
        <authorList>
            <consortium name="EnsemblProtists"/>
        </authorList>
    </citation>
    <scope>IDENTIFICATION</scope>
</reference>